<feature type="compositionally biased region" description="Basic residues" evidence="1">
    <location>
        <begin position="81"/>
        <end position="91"/>
    </location>
</feature>
<reference evidence="2" key="1">
    <citation type="submission" date="2015-12" db="EMBL/GenBank/DDBJ databases">
        <title>De novo transcriptome assembly of four potential Pierce s Disease insect vectors from Arizona vineyards.</title>
        <authorList>
            <person name="Tassone E.E."/>
        </authorList>
    </citation>
    <scope>NUCLEOTIDE SEQUENCE</scope>
</reference>
<feature type="non-terminal residue" evidence="2">
    <location>
        <position position="1"/>
    </location>
</feature>
<feature type="region of interest" description="Disordered" evidence="1">
    <location>
        <begin position="78"/>
        <end position="102"/>
    </location>
</feature>
<feature type="non-terminal residue" evidence="2">
    <location>
        <position position="123"/>
    </location>
</feature>
<sequence>SKDNVVEKIKEALKRPEILELSEMLRMLEEVSHKLETSSKLPRVQETQESLKKRLKVVNVPQTPEEAKEIMKTMVSNAQKTVKKNTKKIRCKRDISRSKSSDIRGYTRCTKDIRKGTSDARYK</sequence>
<accession>A0A1B6EC05</accession>
<evidence type="ECO:0000313" key="2">
    <source>
        <dbReference type="EMBL" id="JAS35472.1"/>
    </source>
</evidence>
<gene>
    <name evidence="2" type="ORF">g.45583</name>
</gene>
<name>A0A1B6EC05_9HEMI</name>
<organism evidence="2">
    <name type="scientific">Clastoptera arizonana</name>
    <name type="common">Arizona spittle bug</name>
    <dbReference type="NCBI Taxonomy" id="38151"/>
    <lineage>
        <taxon>Eukaryota</taxon>
        <taxon>Metazoa</taxon>
        <taxon>Ecdysozoa</taxon>
        <taxon>Arthropoda</taxon>
        <taxon>Hexapoda</taxon>
        <taxon>Insecta</taxon>
        <taxon>Pterygota</taxon>
        <taxon>Neoptera</taxon>
        <taxon>Paraneoptera</taxon>
        <taxon>Hemiptera</taxon>
        <taxon>Auchenorrhyncha</taxon>
        <taxon>Cercopoidea</taxon>
        <taxon>Clastopteridae</taxon>
        <taxon>Clastoptera</taxon>
    </lineage>
</organism>
<dbReference type="EMBL" id="GEDC01001826">
    <property type="protein sequence ID" value="JAS35472.1"/>
    <property type="molecule type" value="Transcribed_RNA"/>
</dbReference>
<protein>
    <submittedName>
        <fullName evidence="2">Uncharacterized protein</fullName>
    </submittedName>
</protein>
<evidence type="ECO:0000256" key="1">
    <source>
        <dbReference type="SAM" id="MobiDB-lite"/>
    </source>
</evidence>
<feature type="compositionally biased region" description="Basic and acidic residues" evidence="1">
    <location>
        <begin position="92"/>
        <end position="102"/>
    </location>
</feature>
<proteinExistence type="predicted"/>
<dbReference type="AlphaFoldDB" id="A0A1B6EC05"/>